<dbReference type="Pfam" id="PF01189">
    <property type="entry name" value="Methyltr_RsmB-F"/>
    <property type="match status" value="1"/>
</dbReference>
<dbReference type="GO" id="GO:0032259">
    <property type="term" value="P:methylation"/>
    <property type="evidence" value="ECO:0007669"/>
    <property type="project" value="UniProtKB-KW"/>
</dbReference>
<dbReference type="Gene3D" id="3.30.70.1170">
    <property type="entry name" value="Sun protein, domain 3"/>
    <property type="match status" value="1"/>
</dbReference>
<dbReference type="RefSeq" id="XP_015267377.1">
    <property type="nucleotide sequence ID" value="XM_015411891.1"/>
</dbReference>
<evidence type="ECO:0000256" key="5">
    <source>
        <dbReference type="PROSITE-ProRule" id="PRU01023"/>
    </source>
</evidence>
<evidence type="ECO:0000256" key="3">
    <source>
        <dbReference type="ARBA" id="ARBA00022691"/>
    </source>
</evidence>
<keyword evidence="8" id="KW-1185">Reference proteome</keyword>
<dbReference type="PANTHER" id="PTHR14663:SF2">
    <property type="entry name" value="METHYLTRANSFERASE NSUN7-RELATED"/>
    <property type="match status" value="1"/>
</dbReference>
<dbReference type="Gene3D" id="3.40.50.150">
    <property type="entry name" value="Vaccinia Virus protein VP39"/>
    <property type="match status" value="1"/>
</dbReference>
<dbReference type="InterPro" id="IPR049561">
    <property type="entry name" value="NSUN5_7_fdxn-like"/>
</dbReference>
<dbReference type="InterPro" id="IPR029063">
    <property type="entry name" value="SAM-dependent_MTases_sf"/>
</dbReference>
<feature type="active site" description="Nucleophile" evidence="5">
    <location>
        <position position="446"/>
    </location>
</feature>
<keyword evidence="4 5" id="KW-0694">RNA-binding</keyword>
<dbReference type="GeneID" id="107111013"/>
<evidence type="ECO:0000256" key="4">
    <source>
        <dbReference type="ARBA" id="ARBA00022884"/>
    </source>
</evidence>
<evidence type="ECO:0000313" key="9">
    <source>
        <dbReference type="RefSeq" id="XP_015267377.1"/>
    </source>
</evidence>
<keyword evidence="3 5" id="KW-0949">S-adenosyl-L-methionine</keyword>
<comment type="similarity">
    <text evidence="5">Belongs to the class I-like SAM-binding methyltransferase superfamily. RsmB/NOP family.</text>
</comment>
<dbReference type="GO" id="GO:0008168">
    <property type="term" value="F:methyltransferase activity"/>
    <property type="evidence" value="ECO:0007669"/>
    <property type="project" value="UniProtKB-KW"/>
</dbReference>
<gene>
    <name evidence="9" type="primary">NSUN7</name>
</gene>
<evidence type="ECO:0000256" key="6">
    <source>
        <dbReference type="SAM" id="MobiDB-lite"/>
    </source>
</evidence>
<evidence type="ECO:0000259" key="7">
    <source>
        <dbReference type="PROSITE" id="PS51686"/>
    </source>
</evidence>
<protein>
    <submittedName>
        <fullName evidence="9">Methyltransferase NSUN7</fullName>
    </submittedName>
</protein>
<dbReference type="InterPro" id="IPR042620">
    <property type="entry name" value="NSUN7"/>
</dbReference>
<dbReference type="InterPro" id="IPR049560">
    <property type="entry name" value="MeTrfase_RsmB-F_NOP2_cat"/>
</dbReference>
<comment type="caution">
    <text evidence="5">Lacks conserved residue(s) required for the propagation of feature annotation.</text>
</comment>
<dbReference type="Proteomes" id="UP000694871">
    <property type="component" value="Unplaced"/>
</dbReference>
<dbReference type="Pfam" id="PF21148">
    <property type="entry name" value="NSUN5_fdxn-like"/>
    <property type="match status" value="1"/>
</dbReference>
<evidence type="ECO:0000313" key="8">
    <source>
        <dbReference type="Proteomes" id="UP000694871"/>
    </source>
</evidence>
<feature type="region of interest" description="Disordered" evidence="6">
    <location>
        <begin position="543"/>
        <end position="566"/>
    </location>
</feature>
<name>A0ABM1K0Z0_GEKJA</name>
<evidence type="ECO:0000256" key="1">
    <source>
        <dbReference type="ARBA" id="ARBA00022603"/>
    </source>
</evidence>
<evidence type="ECO:0000256" key="2">
    <source>
        <dbReference type="ARBA" id="ARBA00022679"/>
    </source>
</evidence>
<dbReference type="SUPFAM" id="SSF53335">
    <property type="entry name" value="S-adenosyl-L-methionine-dependent methyltransferases"/>
    <property type="match status" value="1"/>
</dbReference>
<dbReference type="PANTHER" id="PTHR14663">
    <property type="entry name" value="METHYLTRANSFERASE NSUN7-RELATED"/>
    <property type="match status" value="1"/>
</dbReference>
<feature type="region of interest" description="Disordered" evidence="6">
    <location>
        <begin position="706"/>
        <end position="733"/>
    </location>
</feature>
<feature type="binding site" evidence="5">
    <location>
        <position position="360"/>
    </location>
    <ligand>
        <name>S-adenosyl-L-methionine</name>
        <dbReference type="ChEBI" id="CHEBI:59789"/>
    </ligand>
</feature>
<reference evidence="9" key="1">
    <citation type="submission" date="2025-08" db="UniProtKB">
        <authorList>
            <consortium name="RefSeq"/>
        </authorList>
    </citation>
    <scope>IDENTIFICATION</scope>
</reference>
<proteinExistence type="inferred from homology"/>
<organism evidence="8 9">
    <name type="scientific">Gekko japonicus</name>
    <name type="common">Schlegel's Japanese gecko</name>
    <dbReference type="NCBI Taxonomy" id="146911"/>
    <lineage>
        <taxon>Eukaryota</taxon>
        <taxon>Metazoa</taxon>
        <taxon>Chordata</taxon>
        <taxon>Craniata</taxon>
        <taxon>Vertebrata</taxon>
        <taxon>Euteleostomi</taxon>
        <taxon>Lepidosauria</taxon>
        <taxon>Squamata</taxon>
        <taxon>Bifurcata</taxon>
        <taxon>Gekkota</taxon>
        <taxon>Gekkonidae</taxon>
        <taxon>Gekkoninae</taxon>
        <taxon>Gekko</taxon>
    </lineage>
</organism>
<dbReference type="InterPro" id="IPR001678">
    <property type="entry name" value="MeTrfase_RsmB-F_NOP2_dom"/>
</dbReference>
<keyword evidence="1 5" id="KW-0489">Methyltransferase</keyword>
<sequence>MPLLRNSLLSSNDSIASDIASLHEMTFSDEIAPTEKSSTSLIEKTGYQDCVYLNAANIFQSIHKEKPQDKLLVKYGNGPFPLATDFKDERCQRLSYELAFNALKYQDVLENILIDSGIYPIQSVPDELTSLVVVMLYDLQERKFEARQNNDDDDNEPIVEVQEVEHYLYSFKTKLAAALARCRIKHDALSIECILPETIRKQEQRASALPLYAWVNTLKASLEEVHSALQKEGFTRVESVSKFDGYTYCLDTHCEDLLIFPSAVKEQLLALELFAQYKLLLQDKSRSLAVHSVKSLLNMDDDILIAHVGSGLTVAHMSVLTNQETSKVFVCGVKSVTKEAELKNLFTQMECKNIELLHEDFTSVEPTNHKLQKVKVILLLPRCSGLGVSNPIEFILNEHEDAELLRDLSQGSVAEDKLNVLAQQQLKELTRGLQFSKVQAVVYCTCSIYPEENEAVVKEALTSGVEGGKAQPYRLCPPVLPLCCKSEINTSAENFFRLELSDISNCCFIAVLARERDPSETVSVKDVLARAAAKGLLEGIELAKPSKREEKKKKKQKVTPTKTATKEAAIQSRIQEFLDRETKSNKIDSDSTVSNITASTSQKTINQTSDSTQLKKTAKPLSNASLPVMLKNTPLSSSAQKVFERQRTVRKPKSEDKLMVLKPVEIVLPPVMMPYFNPQGNRAQISSNHYYYHWVGTKSGIYGSLSPSSSRKLIKSKEPSPSSSAAKHARPWL</sequence>
<dbReference type="PROSITE" id="PS51686">
    <property type="entry name" value="SAM_MT_RSMB_NOP"/>
    <property type="match status" value="1"/>
</dbReference>
<keyword evidence="2 5" id="KW-0808">Transferase</keyword>
<accession>A0ABM1K0Z0</accession>
<feature type="domain" description="SAM-dependent MTase RsmB/NOP-type" evidence="7">
    <location>
        <begin position="201"/>
        <end position="515"/>
    </location>
</feature>